<feature type="binding site" evidence="2">
    <location>
        <begin position="155"/>
        <end position="158"/>
    </location>
    <ligand>
        <name>ATP</name>
        <dbReference type="ChEBI" id="CHEBI:30616"/>
    </ligand>
</feature>
<evidence type="ECO:0000259" key="3">
    <source>
        <dbReference type="PROSITE" id="PS51459"/>
    </source>
</evidence>
<accession>A0A8J7SCI4</accession>
<organism evidence="4 5">
    <name type="scientific">Geomesophilobacter sediminis</name>
    <dbReference type="NCBI Taxonomy" id="2798584"/>
    <lineage>
        <taxon>Bacteria</taxon>
        <taxon>Pseudomonadati</taxon>
        <taxon>Thermodesulfobacteriota</taxon>
        <taxon>Desulfuromonadia</taxon>
        <taxon>Geobacterales</taxon>
        <taxon>Geobacteraceae</taxon>
        <taxon>Geomesophilobacter</taxon>
    </lineage>
</organism>
<dbReference type="InterPro" id="IPR036597">
    <property type="entry name" value="Fido-like_dom_sf"/>
</dbReference>
<sequence>MEPLFPQGPKVGALEDLALQVQTQSAVLSGMLHPCSQLAVVDLTRLINSYYSNLIEGNSTHPIDIEKAMRQHYAEDPFKRNLQLESLAHIECQKALEERLRQVPDLEPCDPEIMSWVHEIFYLRLPEELCWVQNPDTGERLRVVPGEFRKRDVAVGGHVPPKHDALEGFLTRFHESYRRAQLRGLKPIIAAAASHHRLAWIHPFLDGNGRVARLITDTYLRALMPGYGMWTVSRGLARGKARYMEALATADMPKRNDLDGRGPLSNEGIIHFCGFFLETCLDQVQYMTSMLRLDELLGRIEGYVKLRAEKIIPAPMEKYPSIKLPAAKILQEVLLRGEMSRGDAAAACGSPRTGKDILPQLLGEGLLVSNMPKGPVRIGFPPHAAGYLFHELYPMGVSQ</sequence>
<dbReference type="EMBL" id="JAEMHM010000021">
    <property type="protein sequence ID" value="MBJ6727199.1"/>
    <property type="molecule type" value="Genomic_DNA"/>
</dbReference>
<dbReference type="RefSeq" id="WP_199386114.1">
    <property type="nucleotide sequence ID" value="NZ_JAEMHM010000021.1"/>
</dbReference>
<dbReference type="GO" id="GO:0005524">
    <property type="term" value="F:ATP binding"/>
    <property type="evidence" value="ECO:0007669"/>
    <property type="project" value="UniProtKB-KW"/>
</dbReference>
<comment type="caution">
    <text evidence="4">The sequence shown here is derived from an EMBL/GenBank/DDBJ whole genome shotgun (WGS) entry which is preliminary data.</text>
</comment>
<dbReference type="PROSITE" id="PS51459">
    <property type="entry name" value="FIDO"/>
    <property type="match status" value="1"/>
</dbReference>
<dbReference type="InterPro" id="IPR003812">
    <property type="entry name" value="Fido"/>
</dbReference>
<dbReference type="PANTHER" id="PTHR13504:SF38">
    <property type="entry name" value="FIDO DOMAIN-CONTAINING PROTEIN"/>
    <property type="match status" value="1"/>
</dbReference>
<keyword evidence="2" id="KW-0547">Nucleotide-binding</keyword>
<evidence type="ECO:0000256" key="2">
    <source>
        <dbReference type="PIRSR" id="PIRSR640198-2"/>
    </source>
</evidence>
<feature type="active site" evidence="1">
    <location>
        <position position="202"/>
    </location>
</feature>
<evidence type="ECO:0000256" key="1">
    <source>
        <dbReference type="PIRSR" id="PIRSR640198-1"/>
    </source>
</evidence>
<keyword evidence="5" id="KW-1185">Reference proteome</keyword>
<feature type="binding site" evidence="2">
    <location>
        <begin position="206"/>
        <end position="213"/>
    </location>
    <ligand>
        <name>ATP</name>
        <dbReference type="ChEBI" id="CHEBI:30616"/>
    </ligand>
</feature>
<feature type="domain" description="Fido" evidence="3">
    <location>
        <begin position="109"/>
        <end position="278"/>
    </location>
</feature>
<dbReference type="AlphaFoldDB" id="A0A8J7SCI4"/>
<name>A0A8J7SCI4_9BACT</name>
<gene>
    <name evidence="4" type="ORF">JFN93_21015</name>
</gene>
<protein>
    <submittedName>
        <fullName evidence="4">Fic family protein</fullName>
    </submittedName>
</protein>
<dbReference type="InterPro" id="IPR040198">
    <property type="entry name" value="Fido_containing"/>
</dbReference>
<evidence type="ECO:0000313" key="4">
    <source>
        <dbReference type="EMBL" id="MBJ6727199.1"/>
    </source>
</evidence>
<dbReference type="SUPFAM" id="SSF140931">
    <property type="entry name" value="Fic-like"/>
    <property type="match status" value="1"/>
</dbReference>
<reference evidence="4" key="1">
    <citation type="submission" date="2020-12" db="EMBL/GenBank/DDBJ databases">
        <title>Geomonas sp. Red875, isolated from river sediment.</title>
        <authorList>
            <person name="Xu Z."/>
            <person name="Zhang Z."/>
            <person name="Masuda Y."/>
            <person name="Itoh H."/>
            <person name="Senoo K."/>
        </authorList>
    </citation>
    <scope>NUCLEOTIDE SEQUENCE</scope>
    <source>
        <strain evidence="4">Red875</strain>
    </source>
</reference>
<dbReference type="Proteomes" id="UP000636888">
    <property type="component" value="Unassembled WGS sequence"/>
</dbReference>
<dbReference type="Pfam" id="PF02661">
    <property type="entry name" value="Fic"/>
    <property type="match status" value="1"/>
</dbReference>
<proteinExistence type="predicted"/>
<dbReference type="PANTHER" id="PTHR13504">
    <property type="entry name" value="FIDO DOMAIN-CONTAINING PROTEIN DDB_G0283145"/>
    <property type="match status" value="1"/>
</dbReference>
<keyword evidence="2" id="KW-0067">ATP-binding</keyword>
<dbReference type="Gene3D" id="1.10.3290.10">
    <property type="entry name" value="Fido-like domain"/>
    <property type="match status" value="1"/>
</dbReference>
<evidence type="ECO:0000313" key="5">
    <source>
        <dbReference type="Proteomes" id="UP000636888"/>
    </source>
</evidence>